<organism evidence="1 2">
    <name type="scientific">Paracoccidioides brasiliensis (strain Pb18)</name>
    <dbReference type="NCBI Taxonomy" id="502780"/>
    <lineage>
        <taxon>Eukaryota</taxon>
        <taxon>Fungi</taxon>
        <taxon>Dikarya</taxon>
        <taxon>Ascomycota</taxon>
        <taxon>Pezizomycotina</taxon>
        <taxon>Eurotiomycetes</taxon>
        <taxon>Eurotiomycetidae</taxon>
        <taxon>Onygenales</taxon>
        <taxon>Ajellomycetaceae</taxon>
        <taxon>Paracoccidioides</taxon>
    </lineage>
</organism>
<dbReference type="HOGENOM" id="CLU_1787407_0_0_1"/>
<dbReference type="VEuPathDB" id="FungiDB:PADG_01692"/>
<accession>C1G426</accession>
<dbReference type="RefSeq" id="XP_010757029.1">
    <property type="nucleotide sequence ID" value="XM_010758727.1"/>
</dbReference>
<name>C1G426_PARBD</name>
<evidence type="ECO:0000313" key="2">
    <source>
        <dbReference type="Proteomes" id="UP000001628"/>
    </source>
</evidence>
<dbReference type="KEGG" id="pbn:PADG_01692"/>
<reference evidence="1 2" key="1">
    <citation type="journal article" date="2011" name="PLoS Genet.">
        <title>Comparative genomic analysis of human fungal pathogens causing paracoccidioidomycosis.</title>
        <authorList>
            <person name="Desjardins C.A."/>
            <person name="Champion M.D."/>
            <person name="Holder J.W."/>
            <person name="Muszewska A."/>
            <person name="Goldberg J."/>
            <person name="Bailao A.M."/>
            <person name="Brigido M.M."/>
            <person name="Ferreira M.E."/>
            <person name="Garcia A.M."/>
            <person name="Grynberg M."/>
            <person name="Gujja S."/>
            <person name="Heiman D.I."/>
            <person name="Henn M.R."/>
            <person name="Kodira C.D."/>
            <person name="Leon-Narvaez H."/>
            <person name="Longo L.V."/>
            <person name="Ma L.J."/>
            <person name="Malavazi I."/>
            <person name="Matsuo A.L."/>
            <person name="Morais F.V."/>
            <person name="Pereira M."/>
            <person name="Rodriguez-Brito S."/>
            <person name="Sakthikumar S."/>
            <person name="Salem-Izacc S.M."/>
            <person name="Sykes S.M."/>
            <person name="Teixeira M.M."/>
            <person name="Vallejo M.C."/>
            <person name="Walter M.E."/>
            <person name="Yandava C."/>
            <person name="Young S."/>
            <person name="Zeng Q."/>
            <person name="Zucker J."/>
            <person name="Felipe M.S."/>
            <person name="Goldman G.H."/>
            <person name="Haas B.J."/>
            <person name="McEwen J.G."/>
            <person name="Nino-Vega G."/>
            <person name="Puccia R."/>
            <person name="San-Blas G."/>
            <person name="Soares C.M."/>
            <person name="Birren B.W."/>
            <person name="Cuomo C.A."/>
        </authorList>
    </citation>
    <scope>NUCLEOTIDE SEQUENCE [LARGE SCALE GENOMIC DNA]</scope>
    <source>
        <strain evidence="1 2">Pb18</strain>
    </source>
</reference>
<sequence length="145" mass="16968">MSRLCFLPSRSPLAQKPLITRMEKKFYTLYAVFHKYMCDLRDAGIQNYDENGEQEILFITEAESLNDAGMIDVETTDGRGCSNPFFYYYTRFIQPSTCGRRSKYLFDYLARISKSLNDPPAEIDIHKFTEERNLGPDWEDYLDPS</sequence>
<keyword evidence="2" id="KW-1185">Reference proteome</keyword>
<evidence type="ECO:0000313" key="1">
    <source>
        <dbReference type="EMBL" id="EEH45542.2"/>
    </source>
</evidence>
<dbReference type="AlphaFoldDB" id="C1G426"/>
<dbReference type="Proteomes" id="UP000001628">
    <property type="component" value="Unassembled WGS sequence"/>
</dbReference>
<protein>
    <submittedName>
        <fullName evidence="1">Uncharacterized protein</fullName>
    </submittedName>
</protein>
<gene>
    <name evidence="1" type="ORF">PADG_01692</name>
</gene>
<dbReference type="EMBL" id="KN275958">
    <property type="protein sequence ID" value="EEH45542.2"/>
    <property type="molecule type" value="Genomic_DNA"/>
</dbReference>
<dbReference type="InParanoid" id="C1G426"/>
<proteinExistence type="predicted"/>
<dbReference type="GeneID" id="22581312"/>